<evidence type="ECO:0000313" key="3">
    <source>
        <dbReference type="Proteomes" id="UP000216840"/>
    </source>
</evidence>
<keyword evidence="1" id="KW-0472">Membrane</keyword>
<gene>
    <name evidence="2" type="ORF">CA834_05780</name>
</gene>
<proteinExistence type="predicted"/>
<evidence type="ECO:0000256" key="1">
    <source>
        <dbReference type="SAM" id="Phobius"/>
    </source>
</evidence>
<dbReference type="Proteomes" id="UP000216840">
    <property type="component" value="Unassembled WGS sequence"/>
</dbReference>
<keyword evidence="3" id="KW-1185">Reference proteome</keyword>
<feature type="transmembrane region" description="Helical" evidence="1">
    <location>
        <begin position="183"/>
        <end position="204"/>
    </location>
</feature>
<feature type="transmembrane region" description="Helical" evidence="1">
    <location>
        <begin position="124"/>
        <end position="145"/>
    </location>
</feature>
<feature type="transmembrane region" description="Helical" evidence="1">
    <location>
        <begin position="83"/>
        <end position="104"/>
    </location>
</feature>
<protein>
    <recommendedName>
        <fullName evidence="4">DUF998 domain-containing protein</fullName>
    </recommendedName>
</protein>
<dbReference type="InterPro" id="IPR009339">
    <property type="entry name" value="DUF998"/>
</dbReference>
<keyword evidence="1" id="KW-1133">Transmembrane helix</keyword>
<dbReference type="AlphaFoldDB" id="A0A265UXU1"/>
<accession>A0A265UXU1</accession>
<feature type="transmembrane region" description="Helical" evidence="1">
    <location>
        <begin position="157"/>
        <end position="177"/>
    </location>
</feature>
<evidence type="ECO:0008006" key="4">
    <source>
        <dbReference type="Google" id="ProtNLM"/>
    </source>
</evidence>
<keyword evidence="1" id="KW-0812">Transmembrane</keyword>
<evidence type="ECO:0000313" key="2">
    <source>
        <dbReference type="EMBL" id="OZV70124.1"/>
    </source>
</evidence>
<organism evidence="2 3">
    <name type="scientific">Winogradskyella aurantia</name>
    <dbReference type="NCBI Taxonomy" id="1915063"/>
    <lineage>
        <taxon>Bacteria</taxon>
        <taxon>Pseudomonadati</taxon>
        <taxon>Bacteroidota</taxon>
        <taxon>Flavobacteriia</taxon>
        <taxon>Flavobacteriales</taxon>
        <taxon>Flavobacteriaceae</taxon>
        <taxon>Winogradskyella</taxon>
    </lineage>
</organism>
<name>A0A265UXU1_9FLAO</name>
<dbReference type="RefSeq" id="WP_094967712.1">
    <property type="nucleotide sequence ID" value="NZ_NGJN01000002.1"/>
</dbReference>
<dbReference type="Pfam" id="PF06197">
    <property type="entry name" value="DUF998"/>
    <property type="match status" value="1"/>
</dbReference>
<comment type="caution">
    <text evidence="2">The sequence shown here is derived from an EMBL/GenBank/DDBJ whole genome shotgun (WGS) entry which is preliminary data.</text>
</comment>
<dbReference type="OrthoDB" id="791654at2"/>
<dbReference type="EMBL" id="NGJN01000002">
    <property type="protein sequence ID" value="OZV70124.1"/>
    <property type="molecule type" value="Genomic_DNA"/>
</dbReference>
<sequence length="218" mass="24834">MNYNKLSNYIGILGAVLFIITTIIGGYVFEGYSHISQYISESYASGTEYGHLLRWYGYVPSGLLIGVFCFLKARLFNNYKYTFFGFIGFGIFYGIFTSLVSVFPCDYGCNRDYADSSIPQTLHTLLSVITYTMTPLSLYFIGFGFKNIDKFKTISNNSIILSFIGFFFGMIFLGNANSPIAGILQRVTEFVYLFWLIYYSVFLIKNDIDVNSKTINQQ</sequence>
<feature type="transmembrane region" description="Helical" evidence="1">
    <location>
        <begin position="12"/>
        <end position="35"/>
    </location>
</feature>
<reference evidence="2 3" key="1">
    <citation type="submission" date="2017-05" db="EMBL/GenBank/DDBJ databases">
        <title>The draft genome sequence of Idiomarina salinarum WNB302.</title>
        <authorList>
            <person name="Sun Y."/>
            <person name="Chen B."/>
            <person name="Du Z."/>
        </authorList>
    </citation>
    <scope>NUCLEOTIDE SEQUENCE [LARGE SCALE GENOMIC DNA]</scope>
    <source>
        <strain evidence="2 3">WNB302</strain>
    </source>
</reference>
<feature type="transmembrane region" description="Helical" evidence="1">
    <location>
        <begin position="55"/>
        <end position="71"/>
    </location>
</feature>